<dbReference type="Gene3D" id="3.40.50.300">
    <property type="entry name" value="P-loop containing nucleotide triphosphate hydrolases"/>
    <property type="match status" value="1"/>
</dbReference>
<dbReference type="EnsemblMetazoa" id="CPIJ017188-RA">
    <property type="protein sequence ID" value="CPIJ017188-PA"/>
    <property type="gene ID" value="CPIJ017188"/>
</dbReference>
<evidence type="ECO:0000259" key="3">
    <source>
        <dbReference type="PROSITE" id="PS51196"/>
    </source>
</evidence>
<sequence>MRTYTRDYEQFDEGKLAPGEVIIATNLAGRGTDIKITHELKRAGGLHICLTYLPSNVRIEQQAFGRAARSGDRGSGQLIIVSNEGTDTSSARMLHLKRERDAYEMKRISSIKEYYETQIVTEEKCKTAIFLEVRRQIGTGAPSHGVANLRNRAVTVVTAPVESDLALTSRTSPTTTTAASMMCPTLKRQESPKAEIAFPGKIDAQPRLCTIFFGFPPA</sequence>
<reference evidence="4" key="1">
    <citation type="submission" date="2007-03" db="EMBL/GenBank/DDBJ databases">
        <title>Annotation of Culex pipiens quinquefasciatus.</title>
        <authorList>
            <consortium name="The Broad Institute Genome Sequencing Platform"/>
            <person name="Atkinson P.W."/>
            <person name="Hemingway J."/>
            <person name="Christensen B.M."/>
            <person name="Higgs S."/>
            <person name="Kodira C."/>
            <person name="Hannick L."/>
            <person name="Megy K."/>
            <person name="O'Leary S."/>
            <person name="Pearson M."/>
            <person name="Haas B.J."/>
            <person name="Mauceli E."/>
            <person name="Wortman J.R."/>
            <person name="Lee N.H."/>
            <person name="Guigo R."/>
            <person name="Stanke M."/>
            <person name="Alvarado L."/>
            <person name="Amedeo P."/>
            <person name="Antoine C.H."/>
            <person name="Arensburger P."/>
            <person name="Bidwell S.L."/>
            <person name="Crawford M."/>
            <person name="Camaro F."/>
            <person name="Devon K."/>
            <person name="Engels R."/>
            <person name="Hammond M."/>
            <person name="Howarth C."/>
            <person name="Koehrsen M."/>
            <person name="Lawson D."/>
            <person name="Montgomery P."/>
            <person name="Nene V."/>
            <person name="Nusbaum C."/>
            <person name="Puiu D."/>
            <person name="Romero-Severson J."/>
            <person name="Severson D.W."/>
            <person name="Shumway M."/>
            <person name="Sisk P."/>
            <person name="Stolte C."/>
            <person name="Zeng Q."/>
            <person name="Eisenstadt E."/>
            <person name="Fraser-Liggett C."/>
            <person name="Strausberg R."/>
            <person name="Galagan J."/>
            <person name="Birren B."/>
            <person name="Collins F.H."/>
        </authorList>
    </citation>
    <scope>NUCLEOTIDE SEQUENCE [LARGE SCALE GENOMIC DNA]</scope>
    <source>
        <strain evidence="4">JHB</strain>
    </source>
</reference>
<keyword evidence="2" id="KW-0811">Translocation</keyword>
<organism>
    <name type="scientific">Culex quinquefasciatus</name>
    <name type="common">Southern house mosquito</name>
    <name type="synonym">Culex pungens</name>
    <dbReference type="NCBI Taxonomy" id="7176"/>
    <lineage>
        <taxon>Eukaryota</taxon>
        <taxon>Metazoa</taxon>
        <taxon>Ecdysozoa</taxon>
        <taxon>Arthropoda</taxon>
        <taxon>Hexapoda</taxon>
        <taxon>Insecta</taxon>
        <taxon>Pterygota</taxon>
        <taxon>Neoptera</taxon>
        <taxon>Endopterygota</taxon>
        <taxon>Diptera</taxon>
        <taxon>Nematocera</taxon>
        <taxon>Culicoidea</taxon>
        <taxon>Culicidae</taxon>
        <taxon>Culicinae</taxon>
        <taxon>Culicini</taxon>
        <taxon>Culex</taxon>
        <taxon>Culex</taxon>
    </lineage>
</organism>
<evidence type="ECO:0000256" key="1">
    <source>
        <dbReference type="ARBA" id="ARBA00022927"/>
    </source>
</evidence>
<dbReference type="GO" id="GO:0006886">
    <property type="term" value="P:intracellular protein transport"/>
    <property type="evidence" value="ECO:0007669"/>
    <property type="project" value="InterPro"/>
</dbReference>
<dbReference type="OrthoDB" id="7553586at2759"/>
<dbReference type="GO" id="GO:0006605">
    <property type="term" value="P:protein targeting"/>
    <property type="evidence" value="ECO:0007669"/>
    <property type="project" value="InterPro"/>
</dbReference>
<dbReference type="InterPro" id="IPR027417">
    <property type="entry name" value="P-loop_NTPase"/>
</dbReference>
<evidence type="ECO:0000256" key="2">
    <source>
        <dbReference type="ARBA" id="ARBA00023010"/>
    </source>
</evidence>
<accession>B0XCF7</accession>
<dbReference type="PROSITE" id="PS51196">
    <property type="entry name" value="SECA_MOTOR_DEAD"/>
    <property type="match status" value="1"/>
</dbReference>
<feature type="domain" description="SecA family profile" evidence="3">
    <location>
        <begin position="1"/>
        <end position="109"/>
    </location>
</feature>
<dbReference type="AlphaFoldDB" id="B0XCF7"/>
<dbReference type="PANTHER" id="PTHR30612:SF0">
    <property type="entry name" value="CHLOROPLAST PROTEIN-TRANSPORTING ATPASE"/>
    <property type="match status" value="1"/>
</dbReference>
<dbReference type="GO" id="GO:0005524">
    <property type="term" value="F:ATP binding"/>
    <property type="evidence" value="ECO:0007669"/>
    <property type="project" value="InterPro"/>
</dbReference>
<reference evidence="5" key="2">
    <citation type="submission" date="2020-05" db="UniProtKB">
        <authorList>
            <consortium name="EnsemblMetazoa"/>
        </authorList>
    </citation>
    <scope>IDENTIFICATION</scope>
    <source>
        <strain evidence="5">JHB</strain>
    </source>
</reference>
<keyword evidence="1" id="KW-0653">Protein transport</keyword>
<evidence type="ECO:0000313" key="4">
    <source>
        <dbReference type="EMBL" id="EDS44787.1"/>
    </source>
</evidence>
<gene>
    <name evidence="5" type="primary">6050772</name>
    <name evidence="4" type="ORF">CpipJ_CPIJ017188</name>
</gene>
<keyword evidence="6" id="KW-1185">Reference proteome</keyword>
<dbReference type="PANTHER" id="PTHR30612">
    <property type="entry name" value="SECA INNER MEMBRANE COMPONENT OF SEC PROTEIN SECRETION SYSTEM"/>
    <property type="match status" value="1"/>
</dbReference>
<proteinExistence type="predicted"/>
<protein>
    <recommendedName>
        <fullName evidence="3">SecA family profile domain-containing protein</fullName>
    </recommendedName>
</protein>
<dbReference type="KEGG" id="cqu:CpipJ_CPIJ017188"/>
<evidence type="ECO:0000313" key="5">
    <source>
        <dbReference type="EnsemblMetazoa" id="CPIJ017188-PA"/>
    </source>
</evidence>
<name>B0XCF7_CULQU</name>
<keyword evidence="1" id="KW-0813">Transport</keyword>
<dbReference type="InParanoid" id="B0XCF7"/>
<dbReference type="InterPro" id="IPR000185">
    <property type="entry name" value="SecA"/>
</dbReference>
<dbReference type="VEuPathDB" id="VectorBase:CQUJHB004124"/>
<dbReference type="STRING" id="7176.B0XCF7"/>
<dbReference type="InterPro" id="IPR014018">
    <property type="entry name" value="SecA_motor_DEAD"/>
</dbReference>
<dbReference type="SUPFAM" id="SSF52540">
    <property type="entry name" value="P-loop containing nucleoside triphosphate hydrolases"/>
    <property type="match status" value="1"/>
</dbReference>
<dbReference type="EMBL" id="DS232688">
    <property type="protein sequence ID" value="EDS44787.1"/>
    <property type="molecule type" value="Genomic_DNA"/>
</dbReference>
<dbReference type="VEuPathDB" id="VectorBase:CPIJ017188"/>
<evidence type="ECO:0000313" key="6">
    <source>
        <dbReference type="Proteomes" id="UP000002320"/>
    </source>
</evidence>
<dbReference type="Proteomes" id="UP000002320">
    <property type="component" value="Unassembled WGS sequence"/>
</dbReference>
<dbReference type="HOGENOM" id="CLU_1268012_0_0_1"/>